<organism evidence="1 2">
    <name type="scientific">Lithohypha guttulata</name>
    <dbReference type="NCBI Taxonomy" id="1690604"/>
    <lineage>
        <taxon>Eukaryota</taxon>
        <taxon>Fungi</taxon>
        <taxon>Dikarya</taxon>
        <taxon>Ascomycota</taxon>
        <taxon>Pezizomycotina</taxon>
        <taxon>Eurotiomycetes</taxon>
        <taxon>Chaetothyriomycetidae</taxon>
        <taxon>Chaetothyriales</taxon>
        <taxon>Trichomeriaceae</taxon>
        <taxon>Lithohypha</taxon>
    </lineage>
</organism>
<dbReference type="Proteomes" id="UP001345013">
    <property type="component" value="Unassembled WGS sequence"/>
</dbReference>
<accession>A0ABR0KP35</accession>
<sequence length="64" mass="6876">MAMAEYENGLEKRQYGGFSFSNNPAFTWLSVLAKGANTVQSVCSCIQTPSRTVTTTATPKPTGK</sequence>
<keyword evidence="2" id="KW-1185">Reference proteome</keyword>
<evidence type="ECO:0000313" key="2">
    <source>
        <dbReference type="Proteomes" id="UP001345013"/>
    </source>
</evidence>
<dbReference type="EMBL" id="JAVRRG010000003">
    <property type="protein sequence ID" value="KAK5102196.1"/>
    <property type="molecule type" value="Genomic_DNA"/>
</dbReference>
<reference evidence="1 2" key="1">
    <citation type="submission" date="2023-08" db="EMBL/GenBank/DDBJ databases">
        <title>Black Yeasts Isolated from many extreme environments.</title>
        <authorList>
            <person name="Coleine C."/>
            <person name="Stajich J.E."/>
            <person name="Selbmann L."/>
        </authorList>
    </citation>
    <scope>NUCLEOTIDE SEQUENCE [LARGE SCALE GENOMIC DNA]</scope>
    <source>
        <strain evidence="1 2">CCFEE 5885</strain>
    </source>
</reference>
<comment type="caution">
    <text evidence="1">The sequence shown here is derived from an EMBL/GenBank/DDBJ whole genome shotgun (WGS) entry which is preliminary data.</text>
</comment>
<evidence type="ECO:0000313" key="1">
    <source>
        <dbReference type="EMBL" id="KAK5102196.1"/>
    </source>
</evidence>
<protein>
    <submittedName>
        <fullName evidence="1">Uncharacterized protein</fullName>
    </submittedName>
</protein>
<proteinExistence type="predicted"/>
<name>A0ABR0KP35_9EURO</name>
<gene>
    <name evidence="1" type="ORF">LTR24_000428</name>
</gene>